<organism evidence="2 3">
    <name type="scientific">Globodera rostochiensis</name>
    <name type="common">Golden nematode worm</name>
    <name type="synonym">Heterodera rostochiensis</name>
    <dbReference type="NCBI Taxonomy" id="31243"/>
    <lineage>
        <taxon>Eukaryota</taxon>
        <taxon>Metazoa</taxon>
        <taxon>Ecdysozoa</taxon>
        <taxon>Nematoda</taxon>
        <taxon>Chromadorea</taxon>
        <taxon>Rhabditida</taxon>
        <taxon>Tylenchina</taxon>
        <taxon>Tylenchomorpha</taxon>
        <taxon>Tylenchoidea</taxon>
        <taxon>Heteroderidae</taxon>
        <taxon>Heteroderinae</taxon>
        <taxon>Globodera</taxon>
    </lineage>
</organism>
<accession>A0A914HY39</accession>
<protein>
    <submittedName>
        <fullName evidence="3">Large ribosomal subunit protein mL42</fullName>
    </submittedName>
</protein>
<reference evidence="3" key="1">
    <citation type="submission" date="2022-11" db="UniProtKB">
        <authorList>
            <consortium name="WormBaseParasite"/>
        </authorList>
    </citation>
    <scope>IDENTIFICATION</scope>
</reference>
<feature type="compositionally biased region" description="Basic and acidic residues" evidence="1">
    <location>
        <begin position="121"/>
        <end position="132"/>
    </location>
</feature>
<feature type="region of interest" description="Disordered" evidence="1">
    <location>
        <begin position="106"/>
        <end position="132"/>
    </location>
</feature>
<keyword evidence="2" id="KW-1185">Reference proteome</keyword>
<proteinExistence type="predicted"/>
<dbReference type="Proteomes" id="UP000887572">
    <property type="component" value="Unplaced"/>
</dbReference>
<evidence type="ECO:0000313" key="3">
    <source>
        <dbReference type="WBParaSite" id="Gr19_v10_g5100.t1"/>
    </source>
</evidence>
<evidence type="ECO:0000313" key="2">
    <source>
        <dbReference type="Proteomes" id="UP000887572"/>
    </source>
</evidence>
<dbReference type="PROSITE" id="PS51257">
    <property type="entry name" value="PROKAR_LIPOPROTEIN"/>
    <property type="match status" value="1"/>
</dbReference>
<name>A0A914HY39_GLORO</name>
<dbReference type="AlphaFoldDB" id="A0A914HY39"/>
<dbReference type="InterPro" id="IPR019346">
    <property type="entry name" value="Ribosomal_mL42"/>
</dbReference>
<dbReference type="WBParaSite" id="Gr19_v10_g5100.t1">
    <property type="protein sequence ID" value="Gr19_v10_g5100.t1"/>
    <property type="gene ID" value="Gr19_v10_g5100"/>
</dbReference>
<dbReference type="Pfam" id="PF10210">
    <property type="entry name" value="MRP-S32"/>
    <property type="match status" value="1"/>
</dbReference>
<evidence type="ECO:0000256" key="1">
    <source>
        <dbReference type="SAM" id="MobiDB-lite"/>
    </source>
</evidence>
<sequence length="132" mass="15709">MFTIIRRHLWTKLDKCEWQTVMCSNGVIACWHPPKQFPYEHSRPFNIKKALMEKENFLNRKGDETFGTNGPDDLALREIFYTEMQEWRPIYREKRLYRAKVDDELKPILSNPPNLPGLEGRASDEKDDKLPK</sequence>